<sequence>MSTPAKDNLARIRDNQRRSRARRREYLQELEQRLRVYELQGIEASTEVQMAARRVAEENRQLRELLNRHGVDDNHIALYLQSGLVVSPGAGAVQQPFRSDPGSTVPALQHVMVPRPVAGLDPGLGAGGPSSLPGRSSREPSSASGSTATSSIWSPTQQQQQQQQQQQPAMSSYNRQHVNSVMGSHHTAFQPNASFGPGGRQDVFAESSSSMVSNPPAGRPPIELHYPLSAYQDPTGQQHYGHPGSGC</sequence>
<feature type="compositionally biased region" description="Low complexity" evidence="2">
    <location>
        <begin position="129"/>
        <end position="167"/>
    </location>
</feature>
<dbReference type="PANTHER" id="PTHR42070">
    <property type="entry name" value="FILAMENT ASSOCIATED PROTEIN, PUTATIVE (AFU_ORTHOLOGUE AFUA_8G06630)-RELATED"/>
    <property type="match status" value="1"/>
</dbReference>
<protein>
    <recommendedName>
        <fullName evidence="5">BZIP domain-containing protein</fullName>
    </recommendedName>
</protein>
<evidence type="ECO:0000256" key="1">
    <source>
        <dbReference type="SAM" id="Coils"/>
    </source>
</evidence>
<accession>A0A367L5T3</accession>
<dbReference type="OrthoDB" id="4505928at2759"/>
<evidence type="ECO:0000313" key="4">
    <source>
        <dbReference type="Proteomes" id="UP000253664"/>
    </source>
</evidence>
<dbReference type="PANTHER" id="PTHR42070:SF1">
    <property type="entry name" value="FILAMENT ASSOCIATED PROTEIN, PUTATIVE (AFU_ORTHOLOGUE AFUA_8G06630)-RELATED"/>
    <property type="match status" value="1"/>
</dbReference>
<feature type="region of interest" description="Disordered" evidence="2">
    <location>
        <begin position="116"/>
        <end position="173"/>
    </location>
</feature>
<dbReference type="EMBL" id="LKCN02000014">
    <property type="protein sequence ID" value="RCI09790.1"/>
    <property type="molecule type" value="Genomic_DNA"/>
</dbReference>
<dbReference type="AlphaFoldDB" id="A0A367L5T3"/>
<feature type="region of interest" description="Disordered" evidence="2">
    <location>
        <begin position="186"/>
        <end position="247"/>
    </location>
</feature>
<evidence type="ECO:0008006" key="5">
    <source>
        <dbReference type="Google" id="ProtNLM"/>
    </source>
</evidence>
<gene>
    <name evidence="3" type="ORF">L249_4159</name>
</gene>
<proteinExistence type="predicted"/>
<organism evidence="3 4">
    <name type="scientific">Ophiocordyceps polyrhachis-furcata BCC 54312</name>
    <dbReference type="NCBI Taxonomy" id="1330021"/>
    <lineage>
        <taxon>Eukaryota</taxon>
        <taxon>Fungi</taxon>
        <taxon>Dikarya</taxon>
        <taxon>Ascomycota</taxon>
        <taxon>Pezizomycotina</taxon>
        <taxon>Sordariomycetes</taxon>
        <taxon>Hypocreomycetidae</taxon>
        <taxon>Hypocreales</taxon>
        <taxon>Ophiocordycipitaceae</taxon>
        <taxon>Ophiocordyceps</taxon>
    </lineage>
</organism>
<dbReference type="Proteomes" id="UP000253664">
    <property type="component" value="Unassembled WGS sequence"/>
</dbReference>
<reference evidence="3 4" key="1">
    <citation type="journal article" date="2015" name="BMC Genomics">
        <title>Insights from the genome of Ophiocordyceps polyrhachis-furcata to pathogenicity and host specificity in insect fungi.</title>
        <authorList>
            <person name="Wichadakul D."/>
            <person name="Kobmoo N."/>
            <person name="Ingsriswang S."/>
            <person name="Tangphatsornruang S."/>
            <person name="Chantasingh D."/>
            <person name="Luangsa-ard J.J."/>
            <person name="Eurwilaichitr L."/>
        </authorList>
    </citation>
    <scope>NUCLEOTIDE SEQUENCE [LARGE SCALE GENOMIC DNA]</scope>
    <source>
        <strain evidence="3 4">BCC 54312</strain>
    </source>
</reference>
<keyword evidence="4" id="KW-1185">Reference proteome</keyword>
<keyword evidence="1" id="KW-0175">Coiled coil</keyword>
<evidence type="ECO:0000256" key="2">
    <source>
        <dbReference type="SAM" id="MobiDB-lite"/>
    </source>
</evidence>
<evidence type="ECO:0000313" key="3">
    <source>
        <dbReference type="EMBL" id="RCI09790.1"/>
    </source>
</evidence>
<feature type="coiled-coil region" evidence="1">
    <location>
        <begin position="20"/>
        <end position="68"/>
    </location>
</feature>
<comment type="caution">
    <text evidence="3">The sequence shown here is derived from an EMBL/GenBank/DDBJ whole genome shotgun (WGS) entry which is preliminary data.</text>
</comment>
<dbReference type="STRING" id="1330021.A0A367L5T3"/>
<name>A0A367L5T3_9HYPO</name>